<dbReference type="InterPro" id="IPR000568">
    <property type="entry name" value="ATP_synth_F0_asu"/>
</dbReference>
<keyword evidence="6" id="KW-0375">Hydrogen ion transport</keyword>
<keyword evidence="12" id="KW-0066">ATP synthesis</keyword>
<evidence type="ECO:0000256" key="5">
    <source>
        <dbReference type="ARBA" id="ARBA00022692"/>
    </source>
</evidence>
<accession>A0A140E9Z0</accession>
<evidence type="ECO:0000256" key="1">
    <source>
        <dbReference type="ARBA" id="ARBA00004225"/>
    </source>
</evidence>
<dbReference type="PRINTS" id="PR00123">
    <property type="entry name" value="ATPASEA"/>
</dbReference>
<keyword evidence="3" id="KW-0813">Transport</keyword>
<evidence type="ECO:0000256" key="9">
    <source>
        <dbReference type="ARBA" id="ARBA00023065"/>
    </source>
</evidence>
<sequence>MMTSFFVQLASRFLFGFPVIIIALLLPCLLFRTRTSRTLNNWLTTSQSWMAGRFTNQLLSPLNVKGHKWAFLFAALMVYLITINLLCLLPYTFTATTQLSLTMGYAMPLWLGTVILELQNQPTIALGHLLPVGSPVPLFRAVIVIVTICLFIRPLALGVRLTPNLMAGHLLILLFATAVFVRMPKMPTEAISTATVLYFLTLLDVAVRMIQPFVLILLLSLYMPENIY</sequence>
<dbReference type="CTD" id="4508"/>
<proteinExistence type="inferred from homology"/>
<dbReference type="InterPro" id="IPR035908">
    <property type="entry name" value="F0_ATP_A_sf"/>
</dbReference>
<keyword evidence="11 16" id="KW-0472">Membrane</keyword>
<comment type="catalytic activity">
    <reaction evidence="13">
        <text>H(+)(in) = H(+)(out)</text>
        <dbReference type="Rhea" id="RHEA:34979"/>
        <dbReference type="ChEBI" id="CHEBI:15378"/>
    </reaction>
</comment>
<evidence type="ECO:0000256" key="8">
    <source>
        <dbReference type="ARBA" id="ARBA00022989"/>
    </source>
</evidence>
<dbReference type="GO" id="GO:0046933">
    <property type="term" value="F:proton-transporting ATP synthase activity, rotational mechanism"/>
    <property type="evidence" value="ECO:0007669"/>
    <property type="project" value="TreeGrafter"/>
</dbReference>
<reference evidence="17" key="1">
    <citation type="submission" date="2015-11" db="EMBL/GenBank/DDBJ databases">
        <title>Danio albolineatus mitochondria sequence.</title>
        <authorList>
            <person name="Bao L."/>
            <person name="Chu Y."/>
            <person name="Chen D."/>
            <person name="Chen L."/>
        </authorList>
    </citation>
    <scope>NUCLEOTIDE SEQUENCE</scope>
    <source>
        <tissue evidence="17">Dorsal muscle</tissue>
    </source>
</reference>
<evidence type="ECO:0000256" key="15">
    <source>
        <dbReference type="RuleBase" id="RU004450"/>
    </source>
</evidence>
<dbReference type="GeneID" id="27111798"/>
<dbReference type="Pfam" id="PF00119">
    <property type="entry name" value="ATP-synt_A"/>
    <property type="match status" value="1"/>
</dbReference>
<dbReference type="InterPro" id="IPR045083">
    <property type="entry name" value="ATP_synth_F0_asu_bact/mt"/>
</dbReference>
<keyword evidence="10 17" id="KW-0496">Mitochondrion</keyword>
<name>A0A140E9Z0_9TELE</name>
<comment type="similarity">
    <text evidence="2">Belongs to the ATPase A chain family.</text>
</comment>
<keyword evidence="9" id="KW-0406">Ion transport</keyword>
<feature type="transmembrane region" description="Helical" evidence="16">
    <location>
        <begin position="165"/>
        <end position="184"/>
    </location>
</feature>
<evidence type="ECO:0000256" key="16">
    <source>
        <dbReference type="SAM" id="Phobius"/>
    </source>
</evidence>
<keyword evidence="8 16" id="KW-1133">Transmembrane helix</keyword>
<dbReference type="EMBL" id="KU168370">
    <property type="protein sequence ID" value="AMK97353.1"/>
    <property type="molecule type" value="Genomic_DNA"/>
</dbReference>
<dbReference type="CDD" id="cd00310">
    <property type="entry name" value="ATP-synt_Fo_a_6"/>
    <property type="match status" value="1"/>
</dbReference>
<dbReference type="PANTHER" id="PTHR11410">
    <property type="entry name" value="ATP SYNTHASE SUBUNIT A"/>
    <property type="match status" value="1"/>
</dbReference>
<feature type="transmembrane region" description="Helical" evidence="16">
    <location>
        <begin position="69"/>
        <end position="93"/>
    </location>
</feature>
<keyword evidence="7" id="KW-0999">Mitochondrion inner membrane</keyword>
<evidence type="ECO:0000256" key="14">
    <source>
        <dbReference type="ARBA" id="ARBA00063051"/>
    </source>
</evidence>
<dbReference type="GO" id="GO:0005743">
    <property type="term" value="C:mitochondrial inner membrane"/>
    <property type="evidence" value="ECO:0007669"/>
    <property type="project" value="UniProtKB-SubCell"/>
</dbReference>
<evidence type="ECO:0000256" key="13">
    <source>
        <dbReference type="ARBA" id="ARBA00024169"/>
    </source>
</evidence>
<dbReference type="Gene3D" id="1.20.120.220">
    <property type="entry name" value="ATP synthase, F0 complex, subunit A"/>
    <property type="match status" value="1"/>
</dbReference>
<keyword evidence="4" id="KW-0138">CF(0)</keyword>
<evidence type="ECO:0000256" key="11">
    <source>
        <dbReference type="ARBA" id="ARBA00023136"/>
    </source>
</evidence>
<dbReference type="RefSeq" id="YP_009241345.1">
    <property type="nucleotide sequence ID" value="NC_029771.1"/>
</dbReference>
<dbReference type="NCBIfam" id="TIGR01131">
    <property type="entry name" value="ATP_synt_6_or_A"/>
    <property type="match status" value="1"/>
</dbReference>
<feature type="transmembrane region" description="Helical" evidence="16">
    <location>
        <begin position="196"/>
        <end position="223"/>
    </location>
</feature>
<dbReference type="AlphaFoldDB" id="A0A140E9Z0"/>
<evidence type="ECO:0000256" key="10">
    <source>
        <dbReference type="ARBA" id="ARBA00023128"/>
    </source>
</evidence>
<comment type="subunit">
    <text evidence="14">Component of the ATP synthase complex composed at least of ATP5F1A/subunit alpha, ATP5F1B/subunit beta, ATP5MC1/subunit c (homooctomer), MT-ATP6/subunit a, MT-ATP8/subunit 8, ATP5ME/subunit e, ATP5MF/subunit f, ATP5MG/subunit g, ATP5MK/subunit k, ATP5MJ/subunit j, ATP5F1C/subunit gamma, ATP5F1D/subunit delta, ATP5F1E/subunit epsilon, ATP5PF/subunit F6, ATP5PB/subunit b, ATP5PD/subunit d, ATP5PO/subunit OSCP. ATP synthase complex consists of a soluble F(1) head domain (subunits alpha(3) and beta(3)) - the catalytic core - and a membrane F(0) domain - the membrane proton channel (subunits c, a, 8, e, f, g, k and j). These two domains are linked by a central stalk (subunits gamma, delta, and epsilon) rotating inside the F1 region and a stationary peripheral stalk (subunits F6, b, d, and OSCP). Interacts with DNAJC30; interaction is direct.</text>
</comment>
<keyword evidence="5 16" id="KW-0812">Transmembrane</keyword>
<feature type="transmembrane region" description="Helical" evidence="16">
    <location>
        <begin position="12"/>
        <end position="31"/>
    </location>
</feature>
<geneLocation type="mitochondrion" evidence="17"/>
<evidence type="ECO:0000256" key="2">
    <source>
        <dbReference type="ARBA" id="ARBA00006810"/>
    </source>
</evidence>
<feature type="transmembrane region" description="Helical" evidence="16">
    <location>
        <begin position="138"/>
        <end position="159"/>
    </location>
</feature>
<dbReference type="SUPFAM" id="SSF81336">
    <property type="entry name" value="F1F0 ATP synthase subunit A"/>
    <property type="match status" value="1"/>
</dbReference>
<evidence type="ECO:0000256" key="12">
    <source>
        <dbReference type="ARBA" id="ARBA00023310"/>
    </source>
</evidence>
<protein>
    <recommendedName>
        <fullName evidence="15">ATP synthase subunit a</fullName>
    </recommendedName>
</protein>
<comment type="subcellular location">
    <subcellularLocation>
        <location evidence="15">Mitochondrion inner membrane</location>
        <topology evidence="15">Multi-pass membrane protein</topology>
    </subcellularLocation>
    <subcellularLocation>
        <location evidence="1">Mitochondrion membrane</location>
        <topology evidence="1">Multi-pass membrane protein</topology>
    </subcellularLocation>
</comment>
<evidence type="ECO:0000256" key="4">
    <source>
        <dbReference type="ARBA" id="ARBA00022547"/>
    </source>
</evidence>
<evidence type="ECO:0000313" key="17">
    <source>
        <dbReference type="EMBL" id="AMK97353.1"/>
    </source>
</evidence>
<feature type="transmembrane region" description="Helical" evidence="16">
    <location>
        <begin position="99"/>
        <end position="118"/>
    </location>
</feature>
<evidence type="ECO:0000256" key="7">
    <source>
        <dbReference type="ARBA" id="ARBA00022792"/>
    </source>
</evidence>
<organism evidence="17">
    <name type="scientific">Danio albolineatus</name>
    <name type="common">pearl danio</name>
    <dbReference type="NCBI Taxonomy" id="27699"/>
    <lineage>
        <taxon>Eukaryota</taxon>
        <taxon>Metazoa</taxon>
        <taxon>Chordata</taxon>
        <taxon>Craniata</taxon>
        <taxon>Vertebrata</taxon>
        <taxon>Euteleostomi</taxon>
        <taxon>Actinopterygii</taxon>
        <taxon>Neopterygii</taxon>
        <taxon>Teleostei</taxon>
        <taxon>Ostariophysi</taxon>
        <taxon>Cypriniformes</taxon>
        <taxon>Danionidae</taxon>
        <taxon>Danioninae</taxon>
        <taxon>Danio</taxon>
    </lineage>
</organism>
<dbReference type="PANTHER" id="PTHR11410:SF0">
    <property type="entry name" value="ATP SYNTHASE SUBUNIT A"/>
    <property type="match status" value="1"/>
</dbReference>
<gene>
    <name evidence="17" type="primary">ATP6</name>
</gene>
<evidence type="ECO:0000256" key="3">
    <source>
        <dbReference type="ARBA" id="ARBA00022448"/>
    </source>
</evidence>
<evidence type="ECO:0000256" key="6">
    <source>
        <dbReference type="ARBA" id="ARBA00022781"/>
    </source>
</evidence>
<dbReference type="GO" id="GO:0045259">
    <property type="term" value="C:proton-transporting ATP synthase complex"/>
    <property type="evidence" value="ECO:0007669"/>
    <property type="project" value="UniProtKB-KW"/>
</dbReference>